<reference evidence="1" key="1">
    <citation type="submission" date="2022-07" db="EMBL/GenBank/DDBJ databases">
        <title>Phylogenomic reconstructions and comparative analyses of Kickxellomycotina fungi.</title>
        <authorList>
            <person name="Reynolds N.K."/>
            <person name="Stajich J.E."/>
            <person name="Barry K."/>
            <person name="Grigoriev I.V."/>
            <person name="Crous P."/>
            <person name="Smith M.E."/>
        </authorList>
    </citation>
    <scope>NUCLEOTIDE SEQUENCE</scope>
    <source>
        <strain evidence="1">NRRL 5244</strain>
    </source>
</reference>
<sequence length="237" mass="26076">GRHHCKRERASGFCYVNDIVLGILELNKTFSRVLYVDLDLHHGDGVQDAFLYSNKVMTLSFHHFDRGFYPNSGGIPVEGKGKGKGFSLNVPLMQGTTDSSFLQAFEEVMKFVWLSFEPQAVVVQCGSDGLAGDPYKVFNLTTDAFAGAIKSVLEWDIPTLVLGGGGYSSVNCARCWTRLTAIACGQDIAVSADIPDHKFYTEYVPACSMAIDKRLVPDENTPESIADTLNQIMLRPH</sequence>
<proteinExistence type="predicted"/>
<evidence type="ECO:0000313" key="2">
    <source>
        <dbReference type="Proteomes" id="UP001150603"/>
    </source>
</evidence>
<accession>A0ACC1J7Y4</accession>
<dbReference type="EC" id="3.5.1.98" evidence="1"/>
<keyword evidence="1" id="KW-0378">Hydrolase</keyword>
<comment type="caution">
    <text evidence="1">The sequence shown here is derived from an EMBL/GenBank/DDBJ whole genome shotgun (WGS) entry which is preliminary data.</text>
</comment>
<organism evidence="1 2">
    <name type="scientific">Linderina macrospora</name>
    <dbReference type="NCBI Taxonomy" id="4868"/>
    <lineage>
        <taxon>Eukaryota</taxon>
        <taxon>Fungi</taxon>
        <taxon>Fungi incertae sedis</taxon>
        <taxon>Zoopagomycota</taxon>
        <taxon>Kickxellomycotina</taxon>
        <taxon>Kickxellomycetes</taxon>
        <taxon>Kickxellales</taxon>
        <taxon>Kickxellaceae</taxon>
        <taxon>Linderina</taxon>
    </lineage>
</organism>
<gene>
    <name evidence="1" type="primary">HDAC8</name>
    <name evidence="1" type="ORF">FBU59_003635</name>
</gene>
<dbReference type="Proteomes" id="UP001150603">
    <property type="component" value="Unassembled WGS sequence"/>
</dbReference>
<dbReference type="EMBL" id="JANBPW010002382">
    <property type="protein sequence ID" value="KAJ1940997.1"/>
    <property type="molecule type" value="Genomic_DNA"/>
</dbReference>
<evidence type="ECO:0000313" key="1">
    <source>
        <dbReference type="EMBL" id="KAJ1940997.1"/>
    </source>
</evidence>
<name>A0ACC1J7Y4_9FUNG</name>
<feature type="non-terminal residue" evidence="1">
    <location>
        <position position="1"/>
    </location>
</feature>
<protein>
    <submittedName>
        <fullName evidence="1">Histone deacetylase 8</fullName>
        <ecNumber evidence="1">3.5.1.98</ecNumber>
    </submittedName>
</protein>
<keyword evidence="2" id="KW-1185">Reference proteome</keyword>